<evidence type="ECO:0000259" key="1">
    <source>
        <dbReference type="Pfam" id="PF14687"/>
    </source>
</evidence>
<dbReference type="AlphaFoldDB" id="A0A8T0I3L2"/>
<evidence type="ECO:0000259" key="2">
    <source>
        <dbReference type="Pfam" id="PF14688"/>
    </source>
</evidence>
<feature type="domain" description="DUF4460" evidence="1">
    <location>
        <begin position="38"/>
        <end position="118"/>
    </location>
</feature>
<dbReference type="InterPro" id="IPR027986">
    <property type="entry name" value="TCAIM"/>
</dbReference>
<dbReference type="Pfam" id="PF14687">
    <property type="entry name" value="DUF4460"/>
    <property type="match status" value="1"/>
</dbReference>
<accession>A0A8T0I3L2</accession>
<dbReference type="Pfam" id="PF14688">
    <property type="entry name" value="DUF4461"/>
    <property type="match status" value="1"/>
</dbReference>
<organism evidence="3 4">
    <name type="scientific">Ceratodon purpureus</name>
    <name type="common">Fire moss</name>
    <name type="synonym">Dicranum purpureum</name>
    <dbReference type="NCBI Taxonomy" id="3225"/>
    <lineage>
        <taxon>Eukaryota</taxon>
        <taxon>Viridiplantae</taxon>
        <taxon>Streptophyta</taxon>
        <taxon>Embryophyta</taxon>
        <taxon>Bryophyta</taxon>
        <taxon>Bryophytina</taxon>
        <taxon>Bryopsida</taxon>
        <taxon>Dicranidae</taxon>
        <taxon>Pseudoditrichales</taxon>
        <taxon>Ditrichaceae</taxon>
        <taxon>Ceratodon</taxon>
    </lineage>
</organism>
<proteinExistence type="predicted"/>
<dbReference type="EMBL" id="CM026425">
    <property type="protein sequence ID" value="KAG0578081.1"/>
    <property type="molecule type" value="Genomic_DNA"/>
</dbReference>
<evidence type="ECO:0000313" key="4">
    <source>
        <dbReference type="Proteomes" id="UP000822688"/>
    </source>
</evidence>
<dbReference type="PANTHER" id="PTHR31596:SF1">
    <property type="entry name" value="T-CELL ACTIVATION INHIBITOR, MITOCHONDRIAL"/>
    <property type="match status" value="1"/>
</dbReference>
<dbReference type="InterPro" id="IPR028031">
    <property type="entry name" value="DUF4460"/>
</dbReference>
<dbReference type="EMBL" id="CM026425">
    <property type="protein sequence ID" value="KAG0578082.1"/>
    <property type="molecule type" value="Genomic_DNA"/>
</dbReference>
<protein>
    <recommendedName>
        <fullName evidence="5">DUF4460 domain-containing protein</fullName>
    </recommendedName>
</protein>
<dbReference type="GO" id="GO:0005739">
    <property type="term" value="C:mitochondrion"/>
    <property type="evidence" value="ECO:0007669"/>
    <property type="project" value="TreeGrafter"/>
</dbReference>
<sequence length="488" mass="55087">MWACGWKLFLRRGVALGQGGQHILQAARWIHDDVHTLPKFKNELRRLYKLIHPDLLHNFPNEQATNLRSFQLLQEYLNAAKGGNTSSRFSYHFEFFIKDSSDDEAKDEKALQRVEVSLPPPQVKFHPQRGAEMLPGTKVAIGKLFAACGLSSEVSHGWVGDEHISLSDFFQQASELQRKDASVLNREQQVLMVKNAMKMRSGITVSFLPPLVDSSMESMEALEKLAQVLDRCKDIRLSGFALMIGDCYGIDALGNLWIDRNDRMESWLQFLRQVDLVDAAARKTSAKEWRFREFELAKAMQVAMVFTHTSLAATPAYSLFLSGMAEGAKTHGPVGAGNFSELPIRVAGAREMFDLQASSSQASGCYIDKVTGAVVVPVSASYLVISRFISDRGNEALLYRRKHEEERRRIEDLQVEARKRLKLRHLLFDSKLSNDQQATACARLLRSVPELIRYTEGLSLMISDEYRLPLPGSKGLAYLKWDFNISDL</sequence>
<comment type="caution">
    <text evidence="3">The sequence shown here is derived from an EMBL/GenBank/DDBJ whole genome shotgun (WGS) entry which is preliminary data.</text>
</comment>
<dbReference type="PANTHER" id="PTHR31596">
    <property type="entry name" value="T-CELL ACTIVATION INHIBITOR, MITOCHONDRIAL"/>
    <property type="match status" value="1"/>
</dbReference>
<evidence type="ECO:0000313" key="3">
    <source>
        <dbReference type="EMBL" id="KAG0578082.1"/>
    </source>
</evidence>
<dbReference type="InterPro" id="IPR027989">
    <property type="entry name" value="DUF4461"/>
</dbReference>
<keyword evidence="4" id="KW-1185">Reference proteome</keyword>
<gene>
    <name evidence="3" type="ORF">KC19_5G203500</name>
</gene>
<dbReference type="Proteomes" id="UP000822688">
    <property type="component" value="Chromosome 5"/>
</dbReference>
<evidence type="ECO:0008006" key="5">
    <source>
        <dbReference type="Google" id="ProtNLM"/>
    </source>
</evidence>
<dbReference type="OrthoDB" id="1888383at2759"/>
<reference evidence="3" key="1">
    <citation type="submission" date="2020-06" db="EMBL/GenBank/DDBJ databases">
        <title>WGS assembly of Ceratodon purpureus strain R40.</title>
        <authorList>
            <person name="Carey S.B."/>
            <person name="Jenkins J."/>
            <person name="Shu S."/>
            <person name="Lovell J.T."/>
            <person name="Sreedasyam A."/>
            <person name="Maumus F."/>
            <person name="Tiley G.P."/>
            <person name="Fernandez-Pozo N."/>
            <person name="Barry K."/>
            <person name="Chen C."/>
            <person name="Wang M."/>
            <person name="Lipzen A."/>
            <person name="Daum C."/>
            <person name="Saski C.A."/>
            <person name="Payton A.C."/>
            <person name="Mcbreen J.C."/>
            <person name="Conrad R.E."/>
            <person name="Kollar L.M."/>
            <person name="Olsson S."/>
            <person name="Huttunen S."/>
            <person name="Landis J.B."/>
            <person name="Wickett N.J."/>
            <person name="Johnson M.G."/>
            <person name="Rensing S.A."/>
            <person name="Grimwood J."/>
            <person name="Schmutz J."/>
            <person name="Mcdaniel S.F."/>
        </authorList>
    </citation>
    <scope>NUCLEOTIDE SEQUENCE</scope>
    <source>
        <strain evidence="3">R40</strain>
    </source>
</reference>
<name>A0A8T0I3L2_CERPU</name>
<feature type="domain" description="DUF4461" evidence="2">
    <location>
        <begin position="166"/>
        <end position="483"/>
    </location>
</feature>